<reference evidence="2" key="1">
    <citation type="journal article" date="2020" name="Nat. Commun.">
        <title>Large-scale genome sequencing of mycorrhizal fungi provides insights into the early evolution of symbiotic traits.</title>
        <authorList>
            <person name="Miyauchi S."/>
            <person name="Kiss E."/>
            <person name="Kuo A."/>
            <person name="Drula E."/>
            <person name="Kohler A."/>
            <person name="Sanchez-Garcia M."/>
            <person name="Morin E."/>
            <person name="Andreopoulos B."/>
            <person name="Barry K.W."/>
            <person name="Bonito G."/>
            <person name="Buee M."/>
            <person name="Carver A."/>
            <person name="Chen C."/>
            <person name="Cichocki N."/>
            <person name="Clum A."/>
            <person name="Culley D."/>
            <person name="Crous P.W."/>
            <person name="Fauchery L."/>
            <person name="Girlanda M."/>
            <person name="Hayes R.D."/>
            <person name="Keri Z."/>
            <person name="LaButti K."/>
            <person name="Lipzen A."/>
            <person name="Lombard V."/>
            <person name="Magnuson J."/>
            <person name="Maillard F."/>
            <person name="Murat C."/>
            <person name="Nolan M."/>
            <person name="Ohm R.A."/>
            <person name="Pangilinan J."/>
            <person name="Pereira M.F."/>
            <person name="Perotto S."/>
            <person name="Peter M."/>
            <person name="Pfister S."/>
            <person name="Riley R."/>
            <person name="Sitrit Y."/>
            <person name="Stielow J.B."/>
            <person name="Szollosi G."/>
            <person name="Zifcakova L."/>
            <person name="Stursova M."/>
            <person name="Spatafora J.W."/>
            <person name="Tedersoo L."/>
            <person name="Vaario L.M."/>
            <person name="Yamada A."/>
            <person name="Yan M."/>
            <person name="Wang P."/>
            <person name="Xu J."/>
            <person name="Bruns T."/>
            <person name="Baldrian P."/>
            <person name="Vilgalys R."/>
            <person name="Dunand C."/>
            <person name="Henrissat B."/>
            <person name="Grigoriev I.V."/>
            <person name="Hibbett D."/>
            <person name="Nagy L.G."/>
            <person name="Martin F.M."/>
        </authorList>
    </citation>
    <scope>NUCLEOTIDE SEQUENCE</scope>
    <source>
        <strain evidence="2">UH-Tt-Lm1</strain>
    </source>
</reference>
<dbReference type="EMBL" id="WIUZ02000010">
    <property type="protein sequence ID" value="KAF9783281.1"/>
    <property type="molecule type" value="Genomic_DNA"/>
</dbReference>
<dbReference type="AlphaFoldDB" id="A0A9P6HB54"/>
<feature type="region of interest" description="Disordered" evidence="1">
    <location>
        <begin position="139"/>
        <end position="160"/>
    </location>
</feature>
<protein>
    <recommendedName>
        <fullName evidence="4">JmjC domain-containing protein</fullName>
    </recommendedName>
</protein>
<gene>
    <name evidence="2" type="ORF">BJ322DRAFT_1008465</name>
</gene>
<dbReference type="OrthoDB" id="298344at2759"/>
<keyword evidence="3" id="KW-1185">Reference proteome</keyword>
<accession>A0A9P6HB54</accession>
<dbReference type="Gene3D" id="2.60.120.650">
    <property type="entry name" value="Cupin"/>
    <property type="match status" value="1"/>
</dbReference>
<feature type="non-terminal residue" evidence="2">
    <location>
        <position position="426"/>
    </location>
</feature>
<evidence type="ECO:0000313" key="3">
    <source>
        <dbReference type="Proteomes" id="UP000736335"/>
    </source>
</evidence>
<evidence type="ECO:0008006" key="4">
    <source>
        <dbReference type="Google" id="ProtNLM"/>
    </source>
</evidence>
<sequence>PLGQNHCASTFHWLTLDLTEAGSDVWFIVEASRVRQMEAQIFAESGPIFMTESELSSSPFQVFQHFQSAGDLLVIPPRCYAQNLREGHSTSVSWSRMSVHGLGLAFYSELPMYRRLCRPEVCNVRKAIYTSMKSHASGIKQSLTGSSPTPSDSHPNTSHSIPRMAGELQELIRLFDDVLLEGYSDDHDSLFLPDHMACDPTCHYCGASLFLSYFSCTGMCFDLETDSPRVDMSIRVCGACYVEGRSCACKDMNPRRLQNFSDALRERNDAARTLSEYSTSHSASVDNLCEISEKDFSWPRIAVFQAAKELWKLRNATDTERRSHAMPSDALVNCKKCHAAKCFSHILDGSVHSSEALLAISADSSGAVWHQLHKTARRRDVPSHWTQGQSVGLAGQLVFFASNFSSTSAVNGETSVGFYDGHHSRV</sequence>
<proteinExistence type="predicted"/>
<comment type="caution">
    <text evidence="2">The sequence shown here is derived from an EMBL/GenBank/DDBJ whole genome shotgun (WGS) entry which is preliminary data.</text>
</comment>
<evidence type="ECO:0000313" key="2">
    <source>
        <dbReference type="EMBL" id="KAF9783281.1"/>
    </source>
</evidence>
<reference evidence="2" key="2">
    <citation type="submission" date="2020-11" db="EMBL/GenBank/DDBJ databases">
        <authorList>
            <consortium name="DOE Joint Genome Institute"/>
            <person name="Kuo A."/>
            <person name="Miyauchi S."/>
            <person name="Kiss E."/>
            <person name="Drula E."/>
            <person name="Kohler A."/>
            <person name="Sanchez-Garcia M."/>
            <person name="Andreopoulos B."/>
            <person name="Barry K.W."/>
            <person name="Bonito G."/>
            <person name="Buee M."/>
            <person name="Carver A."/>
            <person name="Chen C."/>
            <person name="Cichocki N."/>
            <person name="Clum A."/>
            <person name="Culley D."/>
            <person name="Crous P.W."/>
            <person name="Fauchery L."/>
            <person name="Girlanda M."/>
            <person name="Hayes R."/>
            <person name="Keri Z."/>
            <person name="Labutti K."/>
            <person name="Lipzen A."/>
            <person name="Lombard V."/>
            <person name="Magnuson J."/>
            <person name="Maillard F."/>
            <person name="Morin E."/>
            <person name="Murat C."/>
            <person name="Nolan M."/>
            <person name="Ohm R."/>
            <person name="Pangilinan J."/>
            <person name="Pereira M."/>
            <person name="Perotto S."/>
            <person name="Peter M."/>
            <person name="Riley R."/>
            <person name="Sitrit Y."/>
            <person name="Stielow B."/>
            <person name="Szollosi G."/>
            <person name="Zifcakova L."/>
            <person name="Stursova M."/>
            <person name="Spatafora J.W."/>
            <person name="Tedersoo L."/>
            <person name="Vaario L.-M."/>
            <person name="Yamada A."/>
            <person name="Yan M."/>
            <person name="Wang P."/>
            <person name="Xu J."/>
            <person name="Bruns T."/>
            <person name="Baldrian P."/>
            <person name="Vilgalys R."/>
            <person name="Henrissat B."/>
            <person name="Grigoriev I.V."/>
            <person name="Hibbett D."/>
            <person name="Nagy L.G."/>
            <person name="Martin F.M."/>
        </authorList>
    </citation>
    <scope>NUCLEOTIDE SEQUENCE</scope>
    <source>
        <strain evidence="2">UH-Tt-Lm1</strain>
    </source>
</reference>
<organism evidence="2 3">
    <name type="scientific">Thelephora terrestris</name>
    <dbReference type="NCBI Taxonomy" id="56493"/>
    <lineage>
        <taxon>Eukaryota</taxon>
        <taxon>Fungi</taxon>
        <taxon>Dikarya</taxon>
        <taxon>Basidiomycota</taxon>
        <taxon>Agaricomycotina</taxon>
        <taxon>Agaricomycetes</taxon>
        <taxon>Thelephorales</taxon>
        <taxon>Thelephoraceae</taxon>
        <taxon>Thelephora</taxon>
    </lineage>
</organism>
<evidence type="ECO:0000256" key="1">
    <source>
        <dbReference type="SAM" id="MobiDB-lite"/>
    </source>
</evidence>
<dbReference type="Proteomes" id="UP000736335">
    <property type="component" value="Unassembled WGS sequence"/>
</dbReference>
<name>A0A9P6HB54_9AGAM</name>